<sequence>MHEIVVHGCHPTVVVLDDVYVEGPGRFLDAWTGENLLDYGFVSAFPFRACQL</sequence>
<dbReference type="AlphaFoldDB" id="A0A392VE35"/>
<organism evidence="1 2">
    <name type="scientific">Trifolium medium</name>
    <dbReference type="NCBI Taxonomy" id="97028"/>
    <lineage>
        <taxon>Eukaryota</taxon>
        <taxon>Viridiplantae</taxon>
        <taxon>Streptophyta</taxon>
        <taxon>Embryophyta</taxon>
        <taxon>Tracheophyta</taxon>
        <taxon>Spermatophyta</taxon>
        <taxon>Magnoliopsida</taxon>
        <taxon>eudicotyledons</taxon>
        <taxon>Gunneridae</taxon>
        <taxon>Pentapetalae</taxon>
        <taxon>rosids</taxon>
        <taxon>fabids</taxon>
        <taxon>Fabales</taxon>
        <taxon>Fabaceae</taxon>
        <taxon>Papilionoideae</taxon>
        <taxon>50 kb inversion clade</taxon>
        <taxon>NPAAA clade</taxon>
        <taxon>Hologalegina</taxon>
        <taxon>IRL clade</taxon>
        <taxon>Trifolieae</taxon>
        <taxon>Trifolium</taxon>
    </lineage>
</organism>
<evidence type="ECO:0000313" key="2">
    <source>
        <dbReference type="Proteomes" id="UP000265520"/>
    </source>
</evidence>
<evidence type="ECO:0000313" key="1">
    <source>
        <dbReference type="EMBL" id="MCI85085.1"/>
    </source>
</evidence>
<reference evidence="1 2" key="1">
    <citation type="journal article" date="2018" name="Front. Plant Sci.">
        <title>Red Clover (Trifolium pratense) and Zigzag Clover (T. medium) - A Picture of Genomic Similarities and Differences.</title>
        <authorList>
            <person name="Dluhosova J."/>
            <person name="Istvanek J."/>
            <person name="Nedelnik J."/>
            <person name="Repkova J."/>
        </authorList>
    </citation>
    <scope>NUCLEOTIDE SEQUENCE [LARGE SCALE GENOMIC DNA]</scope>
    <source>
        <strain evidence="2">cv. 10/8</strain>
        <tissue evidence="1">Leaf</tissue>
    </source>
</reference>
<keyword evidence="2" id="KW-1185">Reference proteome</keyword>
<name>A0A392VE35_9FABA</name>
<feature type="non-terminal residue" evidence="1">
    <location>
        <position position="52"/>
    </location>
</feature>
<comment type="caution">
    <text evidence="1">The sequence shown here is derived from an EMBL/GenBank/DDBJ whole genome shotgun (WGS) entry which is preliminary data.</text>
</comment>
<accession>A0A392VE35</accession>
<protein>
    <submittedName>
        <fullName evidence="1">Uncharacterized protein</fullName>
    </submittedName>
</protein>
<dbReference type="Proteomes" id="UP000265520">
    <property type="component" value="Unassembled WGS sequence"/>
</dbReference>
<dbReference type="EMBL" id="LXQA011106528">
    <property type="protein sequence ID" value="MCI85085.1"/>
    <property type="molecule type" value="Genomic_DNA"/>
</dbReference>
<proteinExistence type="predicted"/>